<dbReference type="EMBL" id="VEVQ02000007">
    <property type="protein sequence ID" value="NHN26357.1"/>
    <property type="molecule type" value="Genomic_DNA"/>
</dbReference>
<organism evidence="1 2">
    <name type="scientific">Flavobacterium jejuense</name>
    <dbReference type="NCBI Taxonomy" id="1544455"/>
    <lineage>
        <taxon>Bacteria</taxon>
        <taxon>Pseudomonadati</taxon>
        <taxon>Bacteroidota</taxon>
        <taxon>Flavobacteriia</taxon>
        <taxon>Flavobacteriales</taxon>
        <taxon>Flavobacteriaceae</taxon>
        <taxon>Flavobacterium</taxon>
    </lineage>
</organism>
<dbReference type="Proteomes" id="UP000817854">
    <property type="component" value="Unassembled WGS sequence"/>
</dbReference>
<dbReference type="NCBIfam" id="TIGR01200">
    <property type="entry name" value="GLPGLI"/>
    <property type="match status" value="1"/>
</dbReference>
<reference evidence="1" key="1">
    <citation type="submission" date="2019-05" db="EMBL/GenBank/DDBJ databases">
        <authorList>
            <person name="Lianzixin W."/>
        </authorList>
    </citation>
    <scope>NUCLEOTIDE SEQUENCE</scope>
    <source>
        <strain evidence="1">EC11</strain>
    </source>
</reference>
<comment type="caution">
    <text evidence="1">The sequence shown here is derived from an EMBL/GenBank/DDBJ whole genome shotgun (WGS) entry which is preliminary data.</text>
</comment>
<sequence>MLQSNRDKKKFNNRGEREKNIIAWFYPEFPYAFGPLDYNSLPGLILELQDNKLIYLVDTIEFYDEVFKIEKPKGKIISEDEYLKKLKGLSPFNN</sequence>
<keyword evidence="2" id="KW-1185">Reference proteome</keyword>
<dbReference type="InterPro" id="IPR005901">
    <property type="entry name" value="GLPGLI"/>
</dbReference>
<dbReference type="RefSeq" id="WP_140962688.1">
    <property type="nucleotide sequence ID" value="NZ_VEVQ02000007.1"/>
</dbReference>
<dbReference type="Pfam" id="PF09697">
    <property type="entry name" value="Porph_ging"/>
    <property type="match status" value="1"/>
</dbReference>
<protein>
    <submittedName>
        <fullName evidence="1">GLPGLI family protein</fullName>
    </submittedName>
</protein>
<evidence type="ECO:0000313" key="1">
    <source>
        <dbReference type="EMBL" id="NHN26357.1"/>
    </source>
</evidence>
<gene>
    <name evidence="1" type="ORF">FIA58_011765</name>
</gene>
<evidence type="ECO:0000313" key="2">
    <source>
        <dbReference type="Proteomes" id="UP000817854"/>
    </source>
</evidence>
<accession>A0ABX0IRD5</accession>
<reference evidence="1" key="2">
    <citation type="submission" date="2020-02" db="EMBL/GenBank/DDBJ databases">
        <title>Flavobacterium profundi sp. nov., isolated from a deep-sea seamount.</title>
        <authorList>
            <person name="Zhang D.-C."/>
        </authorList>
    </citation>
    <scope>NUCLEOTIDE SEQUENCE</scope>
    <source>
        <strain evidence="1">EC11</strain>
    </source>
</reference>
<name>A0ABX0IRD5_9FLAO</name>
<proteinExistence type="predicted"/>